<evidence type="ECO:0000313" key="3">
    <source>
        <dbReference type="EMBL" id="KAF2684794.1"/>
    </source>
</evidence>
<feature type="transmembrane region" description="Helical" evidence="2">
    <location>
        <begin position="412"/>
        <end position="437"/>
    </location>
</feature>
<dbReference type="AlphaFoldDB" id="A0A6G1J2P4"/>
<accession>A0A6G1J2P4</accession>
<feature type="transmembrane region" description="Helical" evidence="2">
    <location>
        <begin position="182"/>
        <end position="200"/>
    </location>
</feature>
<protein>
    <submittedName>
        <fullName evidence="3">Uncharacterized protein</fullName>
    </submittedName>
</protein>
<dbReference type="OrthoDB" id="3903561at2759"/>
<proteinExistence type="predicted"/>
<dbReference type="EMBL" id="MU005580">
    <property type="protein sequence ID" value="KAF2684794.1"/>
    <property type="molecule type" value="Genomic_DNA"/>
</dbReference>
<keyword evidence="2" id="KW-1133">Transmembrane helix</keyword>
<organism evidence="3 4">
    <name type="scientific">Lentithecium fluviatile CBS 122367</name>
    <dbReference type="NCBI Taxonomy" id="1168545"/>
    <lineage>
        <taxon>Eukaryota</taxon>
        <taxon>Fungi</taxon>
        <taxon>Dikarya</taxon>
        <taxon>Ascomycota</taxon>
        <taxon>Pezizomycotina</taxon>
        <taxon>Dothideomycetes</taxon>
        <taxon>Pleosporomycetidae</taxon>
        <taxon>Pleosporales</taxon>
        <taxon>Massarineae</taxon>
        <taxon>Lentitheciaceae</taxon>
        <taxon>Lentithecium</taxon>
    </lineage>
</organism>
<feature type="transmembrane region" description="Helical" evidence="2">
    <location>
        <begin position="241"/>
        <end position="262"/>
    </location>
</feature>
<sequence>MVGGKHECTEATSQPATNRAQDESIHAPPAYAPESPDAAEQPPPAYSTSAYMRSLREGDPQEKIDGSAGKVKRRTVNVRQMTRDCYLKHYAKDDGGNYVGTEKMLPDAGLVLVPSKSTEDDVLQQLHELVAVKHSQRDLHSQKILRIEALFVLDYTFGTLPFSLAKTIDVAWDLFVGRGAQLIVAWTSYVIFSTAVLRVIERHPTSYRNFLHITLDGPSLLSIWTLLKDLFRTQSRWTGVLFFYMIVSILYVLCLPVILSAMTGYDSTTISWVNVEDRDRIIPASAFNQGRMVYSAGNLTFPTPTCSASSEIEAVGDDLYYRSNFCSCQLPNGTLLDFREWVDAYEDKNAAWDYTECDATVVTTVPISNQTFEFKDINDTYGYCYEDAGYTYEKLVSKVRCLPDTVHPSYSWGFSTMLSIIFVILQCAWNLTVYAVWQDAQWKSELVRGGYKMIQLCAVFALATAARWETGLGNAELVSADTKELGEELFGSKRKMMKGAMISSKIFHGAVEQPGGDEVMLKKRGVRVQVGEL</sequence>
<evidence type="ECO:0000313" key="4">
    <source>
        <dbReference type="Proteomes" id="UP000799291"/>
    </source>
</evidence>
<name>A0A6G1J2P4_9PLEO</name>
<dbReference type="Proteomes" id="UP000799291">
    <property type="component" value="Unassembled WGS sequence"/>
</dbReference>
<feature type="transmembrane region" description="Helical" evidence="2">
    <location>
        <begin position="144"/>
        <end position="162"/>
    </location>
</feature>
<evidence type="ECO:0000256" key="1">
    <source>
        <dbReference type="SAM" id="MobiDB-lite"/>
    </source>
</evidence>
<feature type="region of interest" description="Disordered" evidence="1">
    <location>
        <begin position="1"/>
        <end position="46"/>
    </location>
</feature>
<evidence type="ECO:0000256" key="2">
    <source>
        <dbReference type="SAM" id="Phobius"/>
    </source>
</evidence>
<feature type="compositionally biased region" description="Polar residues" evidence="1">
    <location>
        <begin position="10"/>
        <end position="19"/>
    </location>
</feature>
<keyword evidence="4" id="KW-1185">Reference proteome</keyword>
<keyword evidence="2" id="KW-0472">Membrane</keyword>
<keyword evidence="2" id="KW-0812">Transmembrane</keyword>
<gene>
    <name evidence="3" type="ORF">K458DRAFT_431090</name>
</gene>
<reference evidence="3" key="1">
    <citation type="journal article" date="2020" name="Stud. Mycol.">
        <title>101 Dothideomycetes genomes: a test case for predicting lifestyles and emergence of pathogens.</title>
        <authorList>
            <person name="Haridas S."/>
            <person name="Albert R."/>
            <person name="Binder M."/>
            <person name="Bloem J."/>
            <person name="Labutti K."/>
            <person name="Salamov A."/>
            <person name="Andreopoulos B."/>
            <person name="Baker S."/>
            <person name="Barry K."/>
            <person name="Bills G."/>
            <person name="Bluhm B."/>
            <person name="Cannon C."/>
            <person name="Castanera R."/>
            <person name="Culley D."/>
            <person name="Daum C."/>
            <person name="Ezra D."/>
            <person name="Gonzalez J."/>
            <person name="Henrissat B."/>
            <person name="Kuo A."/>
            <person name="Liang C."/>
            <person name="Lipzen A."/>
            <person name="Lutzoni F."/>
            <person name="Magnuson J."/>
            <person name="Mondo S."/>
            <person name="Nolan M."/>
            <person name="Ohm R."/>
            <person name="Pangilinan J."/>
            <person name="Park H.-J."/>
            <person name="Ramirez L."/>
            <person name="Alfaro M."/>
            <person name="Sun H."/>
            <person name="Tritt A."/>
            <person name="Yoshinaga Y."/>
            <person name="Zwiers L.-H."/>
            <person name="Turgeon B."/>
            <person name="Goodwin S."/>
            <person name="Spatafora J."/>
            <person name="Crous P."/>
            <person name="Grigoriev I."/>
        </authorList>
    </citation>
    <scope>NUCLEOTIDE SEQUENCE</scope>
    <source>
        <strain evidence="3">CBS 122367</strain>
    </source>
</reference>